<dbReference type="AlphaFoldDB" id="A0A2Z4FHL9"/>
<protein>
    <submittedName>
        <fullName evidence="1">Uncharacterized protein</fullName>
    </submittedName>
</protein>
<evidence type="ECO:0000313" key="1">
    <source>
        <dbReference type="EMBL" id="AWV88390.1"/>
    </source>
</evidence>
<dbReference type="PROSITE" id="PS51257">
    <property type="entry name" value="PROKAR_LIPOPROTEIN"/>
    <property type="match status" value="1"/>
</dbReference>
<organism evidence="1 2">
    <name type="scientific">Bradymonas sediminis</name>
    <dbReference type="NCBI Taxonomy" id="1548548"/>
    <lineage>
        <taxon>Bacteria</taxon>
        <taxon>Deltaproteobacteria</taxon>
        <taxon>Bradymonadales</taxon>
        <taxon>Bradymonadaceae</taxon>
        <taxon>Bradymonas</taxon>
    </lineage>
</organism>
<evidence type="ECO:0000313" key="2">
    <source>
        <dbReference type="Proteomes" id="UP000249799"/>
    </source>
</evidence>
<dbReference type="KEGG" id="bsed:DN745_03130"/>
<dbReference type="RefSeq" id="WP_111332088.1">
    <property type="nucleotide sequence ID" value="NZ_CP030032.1"/>
</dbReference>
<keyword evidence="2" id="KW-1185">Reference proteome</keyword>
<accession>A0A2Z4FHL9</accession>
<gene>
    <name evidence="1" type="ORF">DN745_03130</name>
</gene>
<dbReference type="EMBL" id="CP030032">
    <property type="protein sequence ID" value="AWV88390.1"/>
    <property type="molecule type" value="Genomic_DNA"/>
</dbReference>
<reference evidence="1 2" key="1">
    <citation type="submission" date="2018-06" db="EMBL/GenBank/DDBJ databases">
        <title>Lujinxingia sediminis gen. nov. sp. nov., a new facultative anaerobic member of the class Deltaproteobacteria, and proposal of Lujinxingaceae fam. nov.</title>
        <authorList>
            <person name="Guo L.-Y."/>
            <person name="Li C.-M."/>
            <person name="Wang S."/>
            <person name="Du Z.-J."/>
        </authorList>
    </citation>
    <scope>NUCLEOTIDE SEQUENCE [LARGE SCALE GENOMIC DNA]</scope>
    <source>
        <strain evidence="1 2">FA350</strain>
    </source>
</reference>
<dbReference type="OrthoDB" id="5485842at2"/>
<proteinExistence type="predicted"/>
<name>A0A2Z4FHL9_9DELT</name>
<dbReference type="Proteomes" id="UP000249799">
    <property type="component" value="Chromosome"/>
</dbReference>
<sequence length="486" mass="51899">MMRQIFALDLTGATDLFRLPVIALAMLLSSCALLDAAGNSFDDPGDNSELDAAGDDAGPTPDITEERSAFADCVELNRDIDIDPTGMGQRYQPRVAFDGNAIWVVFTQADPNAANQYNIIASRVACGTVETGRVDTVTIKVNTAPIPVNSPAPSIDIQGETVHIVWNTELSAGSTAHSRVAYRAYNLAESRWYAQQESFVKFHLPGSTEPIDALGSGTTDIHFYDADIIAPPTGEAIITAVKDVVGQDSTHIVFQKLSTNGIVKDQASVVPAGPDSTQYKPSLTLDASGRVWIAAFEFLSSTNEDFLVYSSFAPQQLQPEETRRLPADPSRGMGPVFSKDIRGEDSVFLAYQATEFETNLLNAAESSESITLGASTSVSFYPALSSIAGRGAVAWFQVDDTAVVEQRSLNIQSFRQHATGLKLGEPEQVVEIDSVAAAQLPGGPGLVALGGDYYFAVYQNGPVGELTSVESTSLNGRFVKVSPPAE</sequence>